<dbReference type="InterPro" id="IPR003439">
    <property type="entry name" value="ABC_transporter-like_ATP-bd"/>
</dbReference>
<evidence type="ECO:0000256" key="2">
    <source>
        <dbReference type="SAM" id="MobiDB-lite"/>
    </source>
</evidence>
<dbReference type="PANTHER" id="PTHR19241">
    <property type="entry name" value="ATP-BINDING CASSETTE TRANSPORTER"/>
    <property type="match status" value="1"/>
</dbReference>
<feature type="region of interest" description="Disordered" evidence="2">
    <location>
        <begin position="118"/>
        <end position="141"/>
    </location>
</feature>
<evidence type="ECO:0000313" key="5">
    <source>
        <dbReference type="Proteomes" id="UP000275267"/>
    </source>
</evidence>
<dbReference type="EMBL" id="PQIB02000009">
    <property type="protein sequence ID" value="RLM99022.1"/>
    <property type="molecule type" value="Genomic_DNA"/>
</dbReference>
<feature type="domain" description="ABC transporter" evidence="3">
    <location>
        <begin position="224"/>
        <end position="279"/>
    </location>
</feature>
<keyword evidence="5" id="KW-1185">Reference proteome</keyword>
<name>A0A3L6R8N6_PANMI</name>
<proteinExistence type="predicted"/>
<evidence type="ECO:0000256" key="1">
    <source>
        <dbReference type="ARBA" id="ARBA00022448"/>
    </source>
</evidence>
<feature type="compositionally biased region" description="Low complexity" evidence="2">
    <location>
        <begin position="40"/>
        <end position="57"/>
    </location>
</feature>
<gene>
    <name evidence="4" type="ORF">C2845_PM06G31410</name>
</gene>
<dbReference type="Gene3D" id="3.40.50.300">
    <property type="entry name" value="P-loop containing nucleotide triphosphate hydrolases"/>
    <property type="match status" value="1"/>
</dbReference>
<sequence length="459" mass="49958">MSQSQRAPSSPCDATWRTSSTAGFVPARHARWQSPVRGRSATPSSWSSSSMTDDGSGAVVVVPARGSETPATRARIPGLSRCASPEARARIGAASPGTARRVAVRLYESLGRHGLRREADRAFRDDDDDEDAPADGGGGGVAGRELTGMACLLKDGFVGYLRELAKITPPIPKQIVKFCGITSSAKIETAAFSYETFGNKLLECFMQPVRSLSLSKRSAEFQILKGIDGYIMPGSMTLVLGPPGSGKSTLLKILAGRAAPGEDSGLSGMVIYNEKTVSEVQNSRLIAYVCGQLNKYMKPPHVESWEFLQDIAAENGMQYLLPRSNIRGLEELVECYYSSDHYLDVIRVIGKSKEFSTYWVESEPGIGLSLKKSITFNSNNAEHQEMEVVVTKLLNKSRYISGIESSGNIQVGDVVTGISINEEPMQYLAIGPIFDHKQHLNKVFSALRQARGHIRFQLE</sequence>
<dbReference type="OrthoDB" id="66620at2759"/>
<evidence type="ECO:0000259" key="3">
    <source>
        <dbReference type="Pfam" id="PF00005"/>
    </source>
</evidence>
<dbReference type="GO" id="GO:0005524">
    <property type="term" value="F:ATP binding"/>
    <property type="evidence" value="ECO:0007669"/>
    <property type="project" value="InterPro"/>
</dbReference>
<dbReference type="InterPro" id="IPR027417">
    <property type="entry name" value="P-loop_NTPase"/>
</dbReference>
<reference evidence="5" key="1">
    <citation type="journal article" date="2019" name="Nat. Commun.">
        <title>The genome of broomcorn millet.</title>
        <authorList>
            <person name="Zou C."/>
            <person name="Miki D."/>
            <person name="Li D."/>
            <person name="Tang Q."/>
            <person name="Xiao L."/>
            <person name="Rajput S."/>
            <person name="Deng P."/>
            <person name="Jia W."/>
            <person name="Huang R."/>
            <person name="Zhang M."/>
            <person name="Sun Y."/>
            <person name="Hu J."/>
            <person name="Fu X."/>
            <person name="Schnable P.S."/>
            <person name="Li F."/>
            <person name="Zhang H."/>
            <person name="Feng B."/>
            <person name="Zhu X."/>
            <person name="Liu R."/>
            <person name="Schnable J.C."/>
            <person name="Zhu J.-K."/>
            <person name="Zhang H."/>
        </authorList>
    </citation>
    <scope>NUCLEOTIDE SEQUENCE [LARGE SCALE GENOMIC DNA]</scope>
</reference>
<dbReference type="AlphaFoldDB" id="A0A3L6R8N6"/>
<keyword evidence="1" id="KW-0813">Transport</keyword>
<dbReference type="Proteomes" id="UP000275267">
    <property type="component" value="Unassembled WGS sequence"/>
</dbReference>
<feature type="region of interest" description="Disordered" evidence="2">
    <location>
        <begin position="1"/>
        <end position="57"/>
    </location>
</feature>
<dbReference type="Pfam" id="PF00005">
    <property type="entry name" value="ABC_tran"/>
    <property type="match status" value="1"/>
</dbReference>
<dbReference type="SUPFAM" id="SSF52540">
    <property type="entry name" value="P-loop containing nucleoside triphosphate hydrolases"/>
    <property type="match status" value="1"/>
</dbReference>
<accession>A0A3L6R8N6</accession>
<organism evidence="4 5">
    <name type="scientific">Panicum miliaceum</name>
    <name type="common">Proso millet</name>
    <name type="synonym">Broomcorn millet</name>
    <dbReference type="NCBI Taxonomy" id="4540"/>
    <lineage>
        <taxon>Eukaryota</taxon>
        <taxon>Viridiplantae</taxon>
        <taxon>Streptophyta</taxon>
        <taxon>Embryophyta</taxon>
        <taxon>Tracheophyta</taxon>
        <taxon>Spermatophyta</taxon>
        <taxon>Magnoliopsida</taxon>
        <taxon>Liliopsida</taxon>
        <taxon>Poales</taxon>
        <taxon>Poaceae</taxon>
        <taxon>PACMAD clade</taxon>
        <taxon>Panicoideae</taxon>
        <taxon>Panicodae</taxon>
        <taxon>Paniceae</taxon>
        <taxon>Panicinae</taxon>
        <taxon>Panicum</taxon>
        <taxon>Panicum sect. Panicum</taxon>
    </lineage>
</organism>
<dbReference type="STRING" id="4540.A0A3L6R8N6"/>
<dbReference type="GO" id="GO:0016887">
    <property type="term" value="F:ATP hydrolysis activity"/>
    <property type="evidence" value="ECO:0007669"/>
    <property type="project" value="InterPro"/>
</dbReference>
<comment type="caution">
    <text evidence="4">The sequence shown here is derived from an EMBL/GenBank/DDBJ whole genome shotgun (WGS) entry which is preliminary data.</text>
</comment>
<protein>
    <submittedName>
        <fullName evidence="4">ABC transporter G family member 38-like</fullName>
    </submittedName>
</protein>
<evidence type="ECO:0000313" key="4">
    <source>
        <dbReference type="EMBL" id="RLM99022.1"/>
    </source>
</evidence>